<dbReference type="PANTHER" id="PTHR32204:SF0">
    <property type="entry name" value="ATPASE RAVA"/>
    <property type="match status" value="1"/>
</dbReference>
<dbReference type="PANTHER" id="PTHR32204">
    <property type="entry name" value="ATPASE RAVA"/>
    <property type="match status" value="1"/>
</dbReference>
<dbReference type="RefSeq" id="WP_020995838.1">
    <property type="nucleotide sequence ID" value="NZ_KI392040.1"/>
</dbReference>
<dbReference type="InterPro" id="IPR045427">
    <property type="entry name" value="MoxR"/>
</dbReference>
<keyword evidence="3" id="KW-1185">Reference proteome</keyword>
<dbReference type="SUPFAM" id="SSF52540">
    <property type="entry name" value="P-loop containing nucleoside triphosphate hydrolases"/>
    <property type="match status" value="1"/>
</dbReference>
<dbReference type="Proteomes" id="UP000005085">
    <property type="component" value="Unassembled WGS sequence"/>
</dbReference>
<accession>C3XGV6</accession>
<gene>
    <name evidence="2" type="ORF">HRAG_01302</name>
</gene>
<name>C3XGV6_9HELI</name>
<proteinExistence type="predicted"/>
<evidence type="ECO:0000259" key="1">
    <source>
        <dbReference type="Pfam" id="PF20030"/>
    </source>
</evidence>
<protein>
    <recommendedName>
        <fullName evidence="1">MoxR domain-containing protein</fullName>
    </recommendedName>
</protein>
<dbReference type="AlphaFoldDB" id="C3XGV6"/>
<dbReference type="InterPro" id="IPR050513">
    <property type="entry name" value="RavA_ATPases"/>
</dbReference>
<dbReference type="InterPro" id="IPR027417">
    <property type="entry name" value="P-loop_NTPase"/>
</dbReference>
<reference evidence="2 3" key="1">
    <citation type="journal article" date="2014" name="Genome Announc.">
        <title>Draft genome sequences of six enterohepatic helicobacter species isolated from humans and one from rhesus macaques.</title>
        <authorList>
            <person name="Shen Z."/>
            <person name="Sheh A."/>
            <person name="Young S.K."/>
            <person name="Abouelliel A."/>
            <person name="Ward D.V."/>
            <person name="Earl A.M."/>
            <person name="Fox J.G."/>
        </authorList>
    </citation>
    <scope>NUCLEOTIDE SEQUENCE [LARGE SCALE GENOMIC DNA]</scope>
    <source>
        <strain evidence="2 3">ATCC 43879</strain>
    </source>
</reference>
<dbReference type="Pfam" id="PF20030">
    <property type="entry name" value="bpMoxR"/>
    <property type="match status" value="2"/>
</dbReference>
<feature type="domain" description="MoxR" evidence="1">
    <location>
        <begin position="134"/>
        <end position="259"/>
    </location>
</feature>
<sequence length="351" mass="39491">MSYKNRIESIIKELNQGVYEKDQAIKLVLLSFLSGKSAFLYGPPGTAKSLIARRVALAFDMGEKADSKKDSALGSHSADLAHFGAELDLESAVASKCAKNYESTTTLVRSTSPYLQNPRIRDEEKQTQKADSNTFFAYLMNCFSTPEEIFGPIDIAELKKNRLTRSTQGYLSTAHFAFLDEIWKSSPAILNTLLTIINEKIYRDGNMDIKVPLKGLVCASNEFPMQNQGLEALYDRLVIRLSVLPIEQKSSFEALLDEDIVEIEVTNPITTQELQDITQKAKKIKFSQEAKEAMHFLKASIESYNKSLHLRNLAQDNTESSKESKMPFTHNSKNNFAILPVLFCNISYLYI</sequence>
<evidence type="ECO:0000313" key="3">
    <source>
        <dbReference type="Proteomes" id="UP000005085"/>
    </source>
</evidence>
<dbReference type="HOGENOM" id="CLU_789342_0_0_7"/>
<comment type="caution">
    <text evidence="2">The sequence shown here is derived from an EMBL/GenBank/DDBJ whole genome shotgun (WGS) entry which is preliminary data.</text>
</comment>
<dbReference type="eggNOG" id="COG0714">
    <property type="taxonomic scope" value="Bacteria"/>
</dbReference>
<dbReference type="Gene3D" id="3.40.50.300">
    <property type="entry name" value="P-loop containing nucleotide triphosphate hydrolases"/>
    <property type="match status" value="1"/>
</dbReference>
<evidence type="ECO:0000313" key="2">
    <source>
        <dbReference type="EMBL" id="EEO24245.2"/>
    </source>
</evidence>
<feature type="domain" description="MoxR" evidence="1">
    <location>
        <begin position="6"/>
        <end position="59"/>
    </location>
</feature>
<organism evidence="2 3">
    <name type="scientific">Helicobacter bilis ATCC 43879</name>
    <dbReference type="NCBI Taxonomy" id="613026"/>
    <lineage>
        <taxon>Bacteria</taxon>
        <taxon>Pseudomonadati</taxon>
        <taxon>Campylobacterota</taxon>
        <taxon>Epsilonproteobacteria</taxon>
        <taxon>Campylobacterales</taxon>
        <taxon>Helicobacteraceae</taxon>
        <taxon>Helicobacter</taxon>
    </lineage>
</organism>
<dbReference type="EMBL" id="ACDN02000055">
    <property type="protein sequence ID" value="EEO24245.2"/>
    <property type="molecule type" value="Genomic_DNA"/>
</dbReference>